<reference evidence="1" key="1">
    <citation type="submission" date="2021-06" db="EMBL/GenBank/DDBJ databases">
        <authorList>
            <person name="Kallberg Y."/>
            <person name="Tangrot J."/>
            <person name="Rosling A."/>
        </authorList>
    </citation>
    <scope>NUCLEOTIDE SEQUENCE</scope>
    <source>
        <strain evidence="1">87-6 pot B 2015</strain>
    </source>
</reference>
<gene>
    <name evidence="1" type="ORF">FMOSSE_LOCUS2638</name>
</gene>
<dbReference type="AlphaFoldDB" id="A0A9N8W3A1"/>
<sequence length="126" mass="14772">MALIGITRKLSIFTDLPSNILSRNSYSHINEYFKMFIKKVQELFENRSFKNIIEKIFNNSTDIFEPVGNLNANQPFLIISDFTQAAMQQDVNIDKILQEHLLREEFEFLEQRDMLRKVDGGPKISE</sequence>
<dbReference type="Proteomes" id="UP000789375">
    <property type="component" value="Unassembled WGS sequence"/>
</dbReference>
<name>A0A9N8W3A1_FUNMO</name>
<evidence type="ECO:0000313" key="2">
    <source>
        <dbReference type="Proteomes" id="UP000789375"/>
    </source>
</evidence>
<dbReference type="EMBL" id="CAJVPP010000355">
    <property type="protein sequence ID" value="CAG8473566.1"/>
    <property type="molecule type" value="Genomic_DNA"/>
</dbReference>
<comment type="caution">
    <text evidence="1">The sequence shown here is derived from an EMBL/GenBank/DDBJ whole genome shotgun (WGS) entry which is preliminary data.</text>
</comment>
<keyword evidence="2" id="KW-1185">Reference proteome</keyword>
<accession>A0A9N8W3A1</accession>
<evidence type="ECO:0000313" key="1">
    <source>
        <dbReference type="EMBL" id="CAG8473566.1"/>
    </source>
</evidence>
<organism evidence="1 2">
    <name type="scientific">Funneliformis mosseae</name>
    <name type="common">Endomycorrhizal fungus</name>
    <name type="synonym">Glomus mosseae</name>
    <dbReference type="NCBI Taxonomy" id="27381"/>
    <lineage>
        <taxon>Eukaryota</taxon>
        <taxon>Fungi</taxon>
        <taxon>Fungi incertae sedis</taxon>
        <taxon>Mucoromycota</taxon>
        <taxon>Glomeromycotina</taxon>
        <taxon>Glomeromycetes</taxon>
        <taxon>Glomerales</taxon>
        <taxon>Glomeraceae</taxon>
        <taxon>Funneliformis</taxon>
    </lineage>
</organism>
<protein>
    <submittedName>
        <fullName evidence="1">14884_t:CDS:1</fullName>
    </submittedName>
</protein>
<proteinExistence type="predicted"/>